<feature type="transmembrane region" description="Helical" evidence="1">
    <location>
        <begin position="215"/>
        <end position="233"/>
    </location>
</feature>
<dbReference type="EMBL" id="KR952335">
    <property type="protein sequence ID" value="AKK32450.1"/>
    <property type="molecule type" value="Genomic_DNA"/>
</dbReference>
<keyword evidence="1" id="KW-0472">Membrane</keyword>
<reference evidence="2 3" key="1">
    <citation type="submission" date="2015-05" db="EMBL/GenBank/DDBJ databases">
        <authorList>
            <person name="Crovadore J."/>
            <person name="Lefort F."/>
            <person name="Calmin G."/>
            <person name="Schalk M."/>
        </authorList>
    </citation>
    <scope>NUCLEOTIDE SEQUENCE [LARGE SCALE GENOMIC DNA]</scope>
    <source>
        <strain evidence="2 3">UASWS P1</strain>
    </source>
</reference>
<dbReference type="AlphaFoldDB" id="A0A0G3ITD9"/>
<evidence type="ECO:0000256" key="1">
    <source>
        <dbReference type="SAM" id="Phobius"/>
    </source>
</evidence>
<dbReference type="RefSeq" id="YP_009154209.1">
    <property type="nucleotide sequence ID" value="NC_027416.1"/>
</dbReference>
<feature type="transmembrane region" description="Helical" evidence="1">
    <location>
        <begin position="150"/>
        <end position="166"/>
    </location>
</feature>
<evidence type="ECO:0000313" key="3">
    <source>
        <dbReference type="Proteomes" id="UP000243623"/>
    </source>
</evidence>
<accession>A0A0G3ITD9</accession>
<dbReference type="GeneID" id="24703248"/>
<evidence type="ECO:0000313" key="2">
    <source>
        <dbReference type="EMBL" id="AKK32450.1"/>
    </source>
</evidence>
<feature type="transmembrane region" description="Helical" evidence="1">
    <location>
        <begin position="124"/>
        <end position="144"/>
    </location>
</feature>
<keyword evidence="1" id="KW-1133">Transmembrane helix</keyword>
<keyword evidence="2" id="KW-0496">Mitochondrion</keyword>
<protein>
    <submittedName>
        <fullName evidence="2">Uncharacterized protein</fullName>
    </submittedName>
</protein>
<dbReference type="Proteomes" id="UP000243623">
    <property type="component" value="Mitochondrion MT"/>
</dbReference>
<name>A0A0G3ITD9_PENRO</name>
<geneLocation type="mitochondrion" evidence="2"/>
<sequence length="239" mass="27435">MKNITPLVIILYVNPLKILKSMWPLNMLAANLNPNETFLDKYEINSIKTNKGNKAKGQPEGTNNEKNFNPCLWKPNIVAPKTTVKLIENVNIKCDVDAKLYGTNPIKLFTKINMNNTYINGKNICPLLGLIWFTTIPCTVAYILSWLIDQLLGIILLLLVANKLYVKIKKILIDKYKPIFVNDKCKLPNKLALRENKSLTSNWSNGLNTKSKWRILLFIYKIYININLLFSLPNETLLR</sequence>
<gene>
    <name evidence="2" type="primary">orf239</name>
</gene>
<organism evidence="2 3">
    <name type="scientific">Penicillium roqueforti</name>
    <dbReference type="NCBI Taxonomy" id="5082"/>
    <lineage>
        <taxon>Eukaryota</taxon>
        <taxon>Fungi</taxon>
        <taxon>Dikarya</taxon>
        <taxon>Ascomycota</taxon>
        <taxon>Pezizomycotina</taxon>
        <taxon>Eurotiomycetes</taxon>
        <taxon>Eurotiomycetidae</taxon>
        <taxon>Eurotiales</taxon>
        <taxon>Aspergillaceae</taxon>
        <taxon>Penicillium</taxon>
    </lineage>
</organism>
<keyword evidence="1" id="KW-0812">Transmembrane</keyword>
<proteinExistence type="predicted"/>